<sequence length="59" mass="6776">MEKFDVAEYVDRTAAILDLDINPEYRENVIANFEKIHAIAQLVNEFPIPDVEALPTFEP</sequence>
<keyword evidence="2" id="KW-1185">Reference proteome</keyword>
<name>A0A1U7I066_9CHRO</name>
<dbReference type="InterPro" id="IPR025148">
    <property type="entry name" value="AtzG-like"/>
</dbReference>
<dbReference type="EMBL" id="MRCC01000001">
    <property type="protein sequence ID" value="OKH29273.1"/>
    <property type="molecule type" value="Genomic_DNA"/>
</dbReference>
<dbReference type="RefSeq" id="WP_073547751.1">
    <property type="nucleotide sequence ID" value="NZ_CAWMVK010000001.1"/>
</dbReference>
<proteinExistence type="predicted"/>
<dbReference type="Proteomes" id="UP000185984">
    <property type="component" value="Unassembled WGS sequence"/>
</dbReference>
<comment type="caution">
    <text evidence="1">The sequence shown here is derived from an EMBL/GenBank/DDBJ whole genome shotgun (WGS) entry which is preliminary data.</text>
</comment>
<dbReference type="AlphaFoldDB" id="A0A1U7I066"/>
<evidence type="ECO:0000313" key="1">
    <source>
        <dbReference type="EMBL" id="OKH29273.1"/>
    </source>
</evidence>
<dbReference type="Pfam" id="PF13318">
    <property type="entry name" value="AtzG-like"/>
    <property type="match status" value="1"/>
</dbReference>
<dbReference type="OrthoDB" id="532581at2"/>
<accession>A0A1U7I066</accession>
<reference evidence="1 2" key="1">
    <citation type="submission" date="2016-11" db="EMBL/GenBank/DDBJ databases">
        <title>Draft Genome Sequences of Nine Cyanobacterial Strains from Diverse Habitats.</title>
        <authorList>
            <person name="Zhu T."/>
            <person name="Hou S."/>
            <person name="Lu X."/>
            <person name="Hess W.R."/>
        </authorList>
    </citation>
    <scope>NUCLEOTIDE SEQUENCE [LARGE SCALE GENOMIC DNA]</scope>
    <source>
        <strain evidence="1 2">5.2 s.c.1</strain>
    </source>
</reference>
<protein>
    <submittedName>
        <fullName evidence="1">DUF4089 domain-containing protein</fullName>
    </submittedName>
</protein>
<organism evidence="1 2">
    <name type="scientific">Chroogloeocystis siderophila 5.2 s.c.1</name>
    <dbReference type="NCBI Taxonomy" id="247279"/>
    <lineage>
        <taxon>Bacteria</taxon>
        <taxon>Bacillati</taxon>
        <taxon>Cyanobacteriota</taxon>
        <taxon>Cyanophyceae</taxon>
        <taxon>Oscillatoriophycideae</taxon>
        <taxon>Chroococcales</taxon>
        <taxon>Chroococcaceae</taxon>
        <taxon>Chroogloeocystis</taxon>
    </lineage>
</organism>
<evidence type="ECO:0000313" key="2">
    <source>
        <dbReference type="Proteomes" id="UP000185984"/>
    </source>
</evidence>
<gene>
    <name evidence="1" type="ORF">NIES1031_01430</name>
</gene>
<dbReference type="STRING" id="247279.NIES1031_01430"/>